<dbReference type="InterPro" id="IPR004242">
    <property type="entry name" value="Transposase_21"/>
</dbReference>
<comment type="caution">
    <text evidence="1">The sequence shown here is derived from an EMBL/GenBank/DDBJ whole genome shotgun (WGS) entry which is preliminary data.</text>
</comment>
<proteinExistence type="predicted"/>
<accession>A0AAW2R039</accession>
<dbReference type="AlphaFoldDB" id="A0AAW2R039"/>
<dbReference type="PANTHER" id="PTHR10775:SF185">
    <property type="entry name" value="OS08G0208400 PROTEIN"/>
    <property type="match status" value="1"/>
</dbReference>
<reference evidence="1" key="2">
    <citation type="journal article" date="2024" name="Plant">
        <title>Genomic evolution and insights into agronomic trait innovations of Sesamum species.</title>
        <authorList>
            <person name="Miao H."/>
            <person name="Wang L."/>
            <person name="Qu L."/>
            <person name="Liu H."/>
            <person name="Sun Y."/>
            <person name="Le M."/>
            <person name="Wang Q."/>
            <person name="Wei S."/>
            <person name="Zheng Y."/>
            <person name="Lin W."/>
            <person name="Duan Y."/>
            <person name="Cao H."/>
            <person name="Xiong S."/>
            <person name="Wang X."/>
            <person name="Wei L."/>
            <person name="Li C."/>
            <person name="Ma Q."/>
            <person name="Ju M."/>
            <person name="Zhao R."/>
            <person name="Li G."/>
            <person name="Mu C."/>
            <person name="Tian Q."/>
            <person name="Mei H."/>
            <person name="Zhang T."/>
            <person name="Gao T."/>
            <person name="Zhang H."/>
        </authorList>
    </citation>
    <scope>NUCLEOTIDE SEQUENCE</scope>
    <source>
        <strain evidence="1">KEN8</strain>
    </source>
</reference>
<gene>
    <name evidence="1" type="ORF">Scaly_0990400</name>
</gene>
<dbReference type="PANTHER" id="PTHR10775">
    <property type="entry name" value="OS08G0208400 PROTEIN"/>
    <property type="match status" value="1"/>
</dbReference>
<dbReference type="Pfam" id="PF02992">
    <property type="entry name" value="Transposase_21"/>
    <property type="match status" value="1"/>
</dbReference>
<organism evidence="1">
    <name type="scientific">Sesamum calycinum</name>
    <dbReference type="NCBI Taxonomy" id="2727403"/>
    <lineage>
        <taxon>Eukaryota</taxon>
        <taxon>Viridiplantae</taxon>
        <taxon>Streptophyta</taxon>
        <taxon>Embryophyta</taxon>
        <taxon>Tracheophyta</taxon>
        <taxon>Spermatophyta</taxon>
        <taxon>Magnoliopsida</taxon>
        <taxon>eudicotyledons</taxon>
        <taxon>Gunneridae</taxon>
        <taxon>Pentapetalae</taxon>
        <taxon>asterids</taxon>
        <taxon>lamiids</taxon>
        <taxon>Lamiales</taxon>
        <taxon>Pedaliaceae</taxon>
        <taxon>Sesamum</taxon>
    </lineage>
</organism>
<dbReference type="EMBL" id="JACGWM010000005">
    <property type="protein sequence ID" value="KAL0373088.1"/>
    <property type="molecule type" value="Genomic_DNA"/>
</dbReference>
<name>A0AAW2R039_9LAMI</name>
<sequence>MCHPSDVEAWRHFDLTYPNFAPEPHNVIMGCAWMGSYGTGSTVVLIPGPSNLKCLIDVYLEPLIEELQNFWHVGVLTLDNAKNETFTMRDALMWTVNDLPAYEMAS</sequence>
<reference evidence="1" key="1">
    <citation type="submission" date="2020-06" db="EMBL/GenBank/DDBJ databases">
        <authorList>
            <person name="Li T."/>
            <person name="Hu X."/>
            <person name="Zhang T."/>
            <person name="Song X."/>
            <person name="Zhang H."/>
            <person name="Dai N."/>
            <person name="Sheng W."/>
            <person name="Hou X."/>
            <person name="Wei L."/>
        </authorList>
    </citation>
    <scope>NUCLEOTIDE SEQUENCE</scope>
    <source>
        <strain evidence="1">KEN8</strain>
        <tissue evidence="1">Leaf</tissue>
    </source>
</reference>
<protein>
    <submittedName>
        <fullName evidence="1">Uncharacterized protein</fullName>
    </submittedName>
</protein>
<evidence type="ECO:0000313" key="1">
    <source>
        <dbReference type="EMBL" id="KAL0373088.1"/>
    </source>
</evidence>